<feature type="compositionally biased region" description="Polar residues" evidence="1">
    <location>
        <begin position="1"/>
        <end position="10"/>
    </location>
</feature>
<reference evidence="2" key="1">
    <citation type="submission" date="2004-12" db="EMBL/GenBank/DDBJ databases">
        <authorList>
            <person name="Town C.D."/>
        </authorList>
    </citation>
    <scope>NUCLEOTIDE SEQUENCE</scope>
</reference>
<dbReference type="AlphaFoldDB" id="A7UQT4"/>
<feature type="region of interest" description="Disordered" evidence="1">
    <location>
        <begin position="1"/>
        <end position="32"/>
    </location>
</feature>
<proteinExistence type="predicted"/>
<sequence>MTCKNLTSPNPELKIPLEGAPKQELPQQPGPFDFSAWIHQQEQRDEQRDYLMMDQHAAIFRSNQRIYHHIYDALLVSLTPDQFLQSCMWPRDRTIYSGGGGTYGGTNDDEERTTSVDDVMDDDADH</sequence>
<evidence type="ECO:0000256" key="1">
    <source>
        <dbReference type="SAM" id="MobiDB-lite"/>
    </source>
</evidence>
<feature type="region of interest" description="Disordered" evidence="1">
    <location>
        <begin position="98"/>
        <end position="126"/>
    </location>
</feature>
<reference evidence="2" key="2">
    <citation type="submission" date="2007-03" db="EMBL/GenBank/DDBJ databases">
        <authorList>
            <consortium name="The International Medicago Genome Annotation Group"/>
        </authorList>
    </citation>
    <scope>NUCLEOTIDE SEQUENCE</scope>
</reference>
<gene>
    <name evidence="2" type="ORF">MtrDRAFT_AC151524g39v2</name>
</gene>
<name>A7UQT4_MEDTR</name>
<organism evidence="2">
    <name type="scientific">Medicago truncatula</name>
    <name type="common">Barrel medic</name>
    <name type="synonym">Medicago tribuloides</name>
    <dbReference type="NCBI Taxonomy" id="3880"/>
    <lineage>
        <taxon>Eukaryota</taxon>
        <taxon>Viridiplantae</taxon>
        <taxon>Streptophyta</taxon>
        <taxon>Embryophyta</taxon>
        <taxon>Tracheophyta</taxon>
        <taxon>Spermatophyta</taxon>
        <taxon>Magnoliopsida</taxon>
        <taxon>eudicotyledons</taxon>
        <taxon>Gunneridae</taxon>
        <taxon>Pentapetalae</taxon>
        <taxon>rosids</taxon>
        <taxon>fabids</taxon>
        <taxon>Fabales</taxon>
        <taxon>Fabaceae</taxon>
        <taxon>Papilionoideae</taxon>
        <taxon>50 kb inversion clade</taxon>
        <taxon>NPAAA clade</taxon>
        <taxon>Hologalegina</taxon>
        <taxon>IRL clade</taxon>
        <taxon>Trifolieae</taxon>
        <taxon>Medicago</taxon>
    </lineage>
</organism>
<protein>
    <submittedName>
        <fullName evidence="2">Uncharacterized protein</fullName>
    </submittedName>
</protein>
<evidence type="ECO:0000313" key="2">
    <source>
        <dbReference type="EMBL" id="ABN07929.1"/>
    </source>
</evidence>
<dbReference type="EMBL" id="AC151524">
    <property type="protein sequence ID" value="ABN07929.1"/>
    <property type="molecule type" value="Genomic_DNA"/>
</dbReference>
<accession>A7UQT4</accession>